<keyword evidence="7" id="KW-0472">Membrane</keyword>
<proteinExistence type="inferred from homology"/>
<dbReference type="OrthoDB" id="10261632at2759"/>
<feature type="domain" description="Vps53 C-terminal" evidence="10">
    <location>
        <begin position="661"/>
        <end position="745"/>
    </location>
</feature>
<comment type="similarity">
    <text evidence="3">Belongs to the VPS53 family.</text>
</comment>
<dbReference type="Pfam" id="PF04100">
    <property type="entry name" value="Vps53_N"/>
    <property type="match status" value="1"/>
</dbReference>
<evidence type="ECO:0000256" key="5">
    <source>
        <dbReference type="ARBA" id="ARBA00022753"/>
    </source>
</evidence>
<evidence type="ECO:0000256" key="2">
    <source>
        <dbReference type="ARBA" id="ARBA00004481"/>
    </source>
</evidence>
<dbReference type="OMA" id="YKFAEAK"/>
<keyword evidence="5" id="KW-0967">Endosome</keyword>
<dbReference type="GO" id="GO:0042147">
    <property type="term" value="P:retrograde transport, endosome to Golgi"/>
    <property type="evidence" value="ECO:0007669"/>
    <property type="project" value="InterPro"/>
</dbReference>
<dbReference type="Proteomes" id="UP001142055">
    <property type="component" value="Chromosome 3"/>
</dbReference>
<evidence type="ECO:0000259" key="9">
    <source>
        <dbReference type="Pfam" id="PF04100"/>
    </source>
</evidence>
<dbReference type="AlphaFoldDB" id="A0A9Q0RL99"/>
<dbReference type="EMBL" id="JAPWDV010000003">
    <property type="protein sequence ID" value="KAJ6218496.1"/>
    <property type="molecule type" value="Genomic_DNA"/>
</dbReference>
<reference evidence="11" key="1">
    <citation type="submission" date="2022-12" db="EMBL/GenBank/DDBJ databases">
        <title>Genome assemblies of Blomia tropicalis.</title>
        <authorList>
            <person name="Cui Y."/>
        </authorList>
    </citation>
    <scope>NUCLEOTIDE SEQUENCE</scope>
    <source>
        <tissue evidence="11">Adult mites</tissue>
    </source>
</reference>
<dbReference type="PANTHER" id="PTHR12820:SF0">
    <property type="entry name" value="VACUOLAR PROTEIN SORTING-ASSOCIATED PROTEIN 53 HOMOLOG"/>
    <property type="match status" value="1"/>
</dbReference>
<evidence type="ECO:0000256" key="8">
    <source>
        <dbReference type="SAM" id="Coils"/>
    </source>
</evidence>
<comment type="caution">
    <text evidence="11">The sequence shown here is derived from an EMBL/GenBank/DDBJ whole genome shotgun (WGS) entry which is preliminary data.</text>
</comment>
<keyword evidence="6" id="KW-0333">Golgi apparatus</keyword>
<organism evidence="11 12">
    <name type="scientific">Blomia tropicalis</name>
    <name type="common">Mite</name>
    <dbReference type="NCBI Taxonomy" id="40697"/>
    <lineage>
        <taxon>Eukaryota</taxon>
        <taxon>Metazoa</taxon>
        <taxon>Ecdysozoa</taxon>
        <taxon>Arthropoda</taxon>
        <taxon>Chelicerata</taxon>
        <taxon>Arachnida</taxon>
        <taxon>Acari</taxon>
        <taxon>Acariformes</taxon>
        <taxon>Sarcoptiformes</taxon>
        <taxon>Astigmata</taxon>
        <taxon>Glycyphagoidea</taxon>
        <taxon>Echimyopodidae</taxon>
        <taxon>Blomia</taxon>
    </lineage>
</organism>
<sequence>MDITEHVNNILDQMLAAKGTQNNFNSIEYINKIFPNEQSLSNIDEVLRILKEKIGELDNEIRNVICSQKSVEENGRKTLEEAQTLIITLTNVIKEIKTQAKQSEKIVNEITCNIKQLDNAKRNLTASIIMLNNLHILVQGTFILKDTTKKRQYGAAAKTLQGILDVLKHFTKFKHIPHILKLVNEIEDVCSKLGQQILADFYQTFDVKNVSNTLSSNQIQLLAEACLVLSILEPKYKRELLNWFVDSELSEYKTLFQDNQDIAWLDKVDKRFAWLKKHLIVFEEKIGFLFPPNWEVSECIAIEFCKITRKELIKVMNNRSLELDVNLLLPAISKATAFEKLLSQRFTGASLRDGSNERTISKKMTNPFSGLITGCFENYLNIYVEAQDKNFAKMIEQFVEEHSKLDQQQVQKAEIFITSGKLFTQYKNCLIQCISLSNRLPLVLLSNTFQKYLREYAHKVLQSNIPRVGSNLSIGSISNTISNSSGGVLSAASSAAGLIQTFLKDLENKSYSIAEMIQLCSIILTSNYCLETTQQLEKKIQEKIDPLLNDKISMSSECDIFHGIMSNCIQLLTHSIEYSCAQPLINMIKTNWSNVDTPFGHSPYVTTLISTFQQLIPVIRENLHDLPIQFYNFCTKFSTTFIAKFISNLYRCKPLSQGGAEQLLLDSHTLKKTLLELPEYQATVHHKIPQSYINTVVNGMTKAEMILKIVLVSSSPSEMFVENYFKLLQEKDISEFQKILDMKGIKKSENLVLCDLFRKKCLNLGKDYDSLANNDGDGQDIELDSTLDSSRIKRLEKLIKKRL</sequence>
<evidence type="ECO:0000256" key="6">
    <source>
        <dbReference type="ARBA" id="ARBA00023034"/>
    </source>
</evidence>
<evidence type="ECO:0000256" key="7">
    <source>
        <dbReference type="ARBA" id="ARBA00023136"/>
    </source>
</evidence>
<dbReference type="GO" id="GO:0000938">
    <property type="term" value="C:GARP complex"/>
    <property type="evidence" value="ECO:0007669"/>
    <property type="project" value="InterPro"/>
</dbReference>
<protein>
    <recommendedName>
        <fullName evidence="4">Vacuolar protein sorting-associated protein 53 homolog</fullName>
    </recommendedName>
</protein>
<dbReference type="Gene3D" id="1.10.357.110">
    <property type="entry name" value="Vacuolar protein sorting-associated protein 53, C-terminus"/>
    <property type="match status" value="1"/>
</dbReference>
<keyword evidence="8" id="KW-0175">Coiled coil</keyword>
<dbReference type="GO" id="GO:0010008">
    <property type="term" value="C:endosome membrane"/>
    <property type="evidence" value="ECO:0007669"/>
    <property type="project" value="UniProtKB-SubCell"/>
</dbReference>
<evidence type="ECO:0000256" key="4">
    <source>
        <dbReference type="ARBA" id="ARBA00014103"/>
    </source>
</evidence>
<feature type="coiled-coil region" evidence="8">
    <location>
        <begin position="40"/>
        <end position="127"/>
    </location>
</feature>
<keyword evidence="12" id="KW-1185">Reference proteome</keyword>
<evidence type="ECO:0000313" key="12">
    <source>
        <dbReference type="Proteomes" id="UP001142055"/>
    </source>
</evidence>
<dbReference type="GO" id="GO:0005829">
    <property type="term" value="C:cytosol"/>
    <property type="evidence" value="ECO:0007669"/>
    <property type="project" value="GOC"/>
</dbReference>
<evidence type="ECO:0000313" key="11">
    <source>
        <dbReference type="EMBL" id="KAJ6218496.1"/>
    </source>
</evidence>
<feature type="domain" description="Vps53 N-terminal" evidence="9">
    <location>
        <begin position="22"/>
        <end position="402"/>
    </location>
</feature>
<dbReference type="InterPro" id="IPR031745">
    <property type="entry name" value="Vps53_C"/>
</dbReference>
<gene>
    <name evidence="11" type="ORF">RDWZM_009653</name>
</gene>
<dbReference type="SUPFAM" id="SSF57997">
    <property type="entry name" value="Tropomyosin"/>
    <property type="match status" value="1"/>
</dbReference>
<evidence type="ECO:0000259" key="10">
    <source>
        <dbReference type="Pfam" id="PF16854"/>
    </source>
</evidence>
<dbReference type="InterPro" id="IPR039766">
    <property type="entry name" value="Vps53"/>
</dbReference>
<dbReference type="InterPro" id="IPR007234">
    <property type="entry name" value="Vps53_N"/>
</dbReference>
<dbReference type="Pfam" id="PF16854">
    <property type="entry name" value="VPS53_C"/>
    <property type="match status" value="1"/>
</dbReference>
<evidence type="ECO:0000256" key="1">
    <source>
        <dbReference type="ARBA" id="ARBA00004150"/>
    </source>
</evidence>
<dbReference type="InterPro" id="IPR038260">
    <property type="entry name" value="Vps53_C_sf"/>
</dbReference>
<dbReference type="PANTHER" id="PTHR12820">
    <property type="entry name" value="VACUOLAR SORTING PROTEIN 53"/>
    <property type="match status" value="1"/>
</dbReference>
<evidence type="ECO:0000256" key="3">
    <source>
        <dbReference type="ARBA" id="ARBA00008628"/>
    </source>
</evidence>
<accession>A0A9Q0RL99</accession>
<comment type="subcellular location">
    <subcellularLocation>
        <location evidence="2">Endosome membrane</location>
        <topology evidence="2">Peripheral membrane protein</topology>
    </subcellularLocation>
    <subcellularLocation>
        <location evidence="1">Golgi apparatus</location>
        <location evidence="1">trans-Golgi network membrane</location>
        <topology evidence="1">Peripheral membrane protein</topology>
    </subcellularLocation>
</comment>
<name>A0A9Q0RL99_BLOTA</name>